<dbReference type="AlphaFoldDB" id="A0A1Y2K699"/>
<proteinExistence type="predicted"/>
<dbReference type="SUPFAM" id="SSF53850">
    <property type="entry name" value="Periplasmic binding protein-like II"/>
    <property type="match status" value="1"/>
</dbReference>
<dbReference type="Gene3D" id="3.40.190.10">
    <property type="entry name" value="Periplasmic binding protein-like II"/>
    <property type="match status" value="2"/>
</dbReference>
<sequence length="287" mass="31963">MARGIEYDVWADGANLAMTMDQHLYSMVAPFAKRFEAEHGVRVAVKEGTCSVSQGLLVRKRVDMGGFCCPPAASDRLPGLRFHTLGVSALALIVHPDNPIDELTVEQARAIFAGRIRHWRDLPVPAGRNPLDRPIWPVSRLHCKQRPGHWRAILDHEDLFSPQMNEVGSIPAMIHEVASFPDAIGYEVLYDIERYVGSEGRVKVLRIDGMDPRDDAHLLAARYPFYRAHNIALWEDKALRKPLAQSFLDAFETDVTQVGDAFGVIPVGALRKAGWRFVGGELVGEPP</sequence>
<evidence type="ECO:0000313" key="3">
    <source>
        <dbReference type="EMBL" id="OSM05191.1"/>
    </source>
</evidence>
<organism evidence="3 4">
    <name type="scientific">Magnetofaba australis IT-1</name>
    <dbReference type="NCBI Taxonomy" id="1434232"/>
    <lineage>
        <taxon>Bacteria</taxon>
        <taxon>Pseudomonadati</taxon>
        <taxon>Pseudomonadota</taxon>
        <taxon>Magnetococcia</taxon>
        <taxon>Magnetococcales</taxon>
        <taxon>Magnetococcaceae</taxon>
        <taxon>Magnetofaba</taxon>
    </lineage>
</organism>
<feature type="domain" description="PBP" evidence="2">
    <location>
        <begin position="16"/>
        <end position="140"/>
    </location>
</feature>
<dbReference type="InterPro" id="IPR024370">
    <property type="entry name" value="PBP_domain"/>
</dbReference>
<protein>
    <recommendedName>
        <fullName evidence="2">PBP domain-containing protein</fullName>
    </recommendedName>
</protein>
<dbReference type="PANTHER" id="PTHR30570:SF1">
    <property type="entry name" value="PHOSPHATE-BINDING PROTEIN PSTS"/>
    <property type="match status" value="1"/>
</dbReference>
<dbReference type="Pfam" id="PF12849">
    <property type="entry name" value="PBP_like_2"/>
    <property type="match status" value="1"/>
</dbReference>
<dbReference type="Proteomes" id="UP000194003">
    <property type="component" value="Unassembled WGS sequence"/>
</dbReference>
<evidence type="ECO:0000313" key="4">
    <source>
        <dbReference type="Proteomes" id="UP000194003"/>
    </source>
</evidence>
<accession>A0A1Y2K699</accession>
<dbReference type="PANTHER" id="PTHR30570">
    <property type="entry name" value="PERIPLASMIC PHOSPHATE BINDING COMPONENT OF PHOSPHATE ABC TRANSPORTER"/>
    <property type="match status" value="1"/>
</dbReference>
<dbReference type="STRING" id="1434232.MAIT1_03351"/>
<keyword evidence="4" id="KW-1185">Reference proteome</keyword>
<dbReference type="EMBL" id="LVJN01000018">
    <property type="protein sequence ID" value="OSM05191.1"/>
    <property type="molecule type" value="Genomic_DNA"/>
</dbReference>
<comment type="caution">
    <text evidence="3">The sequence shown here is derived from an EMBL/GenBank/DDBJ whole genome shotgun (WGS) entry which is preliminary data.</text>
</comment>
<name>A0A1Y2K699_9PROT</name>
<dbReference type="InterPro" id="IPR050811">
    <property type="entry name" value="Phosphate_ABC_transporter"/>
</dbReference>
<keyword evidence="1" id="KW-0732">Signal</keyword>
<evidence type="ECO:0000256" key="1">
    <source>
        <dbReference type="ARBA" id="ARBA00022729"/>
    </source>
</evidence>
<gene>
    <name evidence="3" type="ORF">MAIT1_03351</name>
</gene>
<reference evidence="3 4" key="1">
    <citation type="journal article" date="2016" name="BMC Genomics">
        <title>Combined genomic and structural analyses of a cultured magnetotactic bacterium reveals its niche adaptation to a dynamic environment.</title>
        <authorList>
            <person name="Araujo A.C."/>
            <person name="Morillo V."/>
            <person name="Cypriano J."/>
            <person name="Teixeira L.C."/>
            <person name="Leao P."/>
            <person name="Lyra S."/>
            <person name="Almeida L.G."/>
            <person name="Bazylinski D.A."/>
            <person name="Vasconcellos A.T."/>
            <person name="Abreu F."/>
            <person name="Lins U."/>
        </authorList>
    </citation>
    <scope>NUCLEOTIDE SEQUENCE [LARGE SCALE GENOMIC DNA]</scope>
    <source>
        <strain evidence="3 4">IT-1</strain>
    </source>
</reference>
<evidence type="ECO:0000259" key="2">
    <source>
        <dbReference type="Pfam" id="PF12849"/>
    </source>
</evidence>